<dbReference type="EMBL" id="BARS01005694">
    <property type="protein sequence ID" value="GAF77292.1"/>
    <property type="molecule type" value="Genomic_DNA"/>
</dbReference>
<reference evidence="1" key="1">
    <citation type="journal article" date="2014" name="Front. Microbiol.">
        <title>High frequency of phylogenetically diverse reductive dehalogenase-homologous genes in deep subseafloor sedimentary metagenomes.</title>
        <authorList>
            <person name="Kawai M."/>
            <person name="Futagami T."/>
            <person name="Toyoda A."/>
            <person name="Takaki Y."/>
            <person name="Nishi S."/>
            <person name="Hori S."/>
            <person name="Arai W."/>
            <person name="Tsubouchi T."/>
            <person name="Morono Y."/>
            <person name="Uchiyama I."/>
            <person name="Ito T."/>
            <person name="Fujiyama A."/>
            <person name="Inagaki F."/>
            <person name="Takami H."/>
        </authorList>
    </citation>
    <scope>NUCLEOTIDE SEQUENCE</scope>
    <source>
        <strain evidence="1">Expedition CK06-06</strain>
    </source>
</reference>
<evidence type="ECO:0000313" key="1">
    <source>
        <dbReference type="EMBL" id="GAF77292.1"/>
    </source>
</evidence>
<proteinExistence type="predicted"/>
<gene>
    <name evidence="1" type="ORF">S01H1_11174</name>
</gene>
<sequence>MLQKKKKVEYKSKYRSIKVSPETIERMLDYKNKTGVAMQFQAETAISHYLNKVAEGKDN</sequence>
<protein>
    <submittedName>
        <fullName evidence="1">Uncharacterized protein</fullName>
    </submittedName>
</protein>
<accession>X0SN29</accession>
<organism evidence="1">
    <name type="scientific">marine sediment metagenome</name>
    <dbReference type="NCBI Taxonomy" id="412755"/>
    <lineage>
        <taxon>unclassified sequences</taxon>
        <taxon>metagenomes</taxon>
        <taxon>ecological metagenomes</taxon>
    </lineage>
</organism>
<comment type="caution">
    <text evidence="1">The sequence shown here is derived from an EMBL/GenBank/DDBJ whole genome shotgun (WGS) entry which is preliminary data.</text>
</comment>
<dbReference type="AlphaFoldDB" id="X0SN29"/>
<name>X0SN29_9ZZZZ</name>